<reference evidence="7 8" key="1">
    <citation type="submission" date="2015-04" db="EMBL/GenBank/DDBJ databases">
        <title>The draft genome sequence of Fusarium langsethiae, a T-2/HT-2 mycotoxin producer.</title>
        <authorList>
            <person name="Lysoe E."/>
            <person name="Divon H.H."/>
            <person name="Terzi V."/>
            <person name="Orru L."/>
            <person name="Lamontanara A."/>
            <person name="Kolseth A.-K."/>
            <person name="Frandsen R.J."/>
            <person name="Nielsen K."/>
            <person name="Thrane U."/>
        </authorList>
    </citation>
    <scope>NUCLEOTIDE SEQUENCE [LARGE SCALE GENOMIC DNA]</scope>
    <source>
        <strain evidence="7 8">Fl201059</strain>
    </source>
</reference>
<evidence type="ECO:0000259" key="6">
    <source>
        <dbReference type="PROSITE" id="PS51968"/>
    </source>
</evidence>
<dbReference type="InterPro" id="IPR007604">
    <property type="entry name" value="CP2"/>
</dbReference>
<dbReference type="PROSITE" id="PS51968">
    <property type="entry name" value="GRH_CP2_DB"/>
    <property type="match status" value="1"/>
</dbReference>
<gene>
    <name evidence="7" type="ORF">FLAG1_09129</name>
</gene>
<keyword evidence="3" id="KW-0238">DNA-binding</keyword>
<keyword evidence="2" id="KW-0805">Transcription regulation</keyword>
<evidence type="ECO:0000256" key="4">
    <source>
        <dbReference type="ARBA" id="ARBA00023163"/>
    </source>
</evidence>
<feature type="domain" description="Grh/CP2 DB" evidence="6">
    <location>
        <begin position="1"/>
        <end position="140"/>
    </location>
</feature>
<evidence type="ECO:0000256" key="1">
    <source>
        <dbReference type="ARBA" id="ARBA00004123"/>
    </source>
</evidence>
<proteinExistence type="predicted"/>
<keyword evidence="5" id="KW-0539">Nucleus</keyword>
<dbReference type="GO" id="GO:0000978">
    <property type="term" value="F:RNA polymerase II cis-regulatory region sequence-specific DNA binding"/>
    <property type="evidence" value="ECO:0007669"/>
    <property type="project" value="TreeGrafter"/>
</dbReference>
<dbReference type="PANTHER" id="PTHR11037">
    <property type="entry name" value="TRANSCRIPTION FACTOR CP2"/>
    <property type="match status" value="1"/>
</dbReference>
<evidence type="ECO:0000256" key="5">
    <source>
        <dbReference type="ARBA" id="ARBA00023242"/>
    </source>
</evidence>
<dbReference type="Pfam" id="PF04516">
    <property type="entry name" value="CP2"/>
    <property type="match status" value="1"/>
</dbReference>
<dbReference type="Proteomes" id="UP000037904">
    <property type="component" value="Unassembled WGS sequence"/>
</dbReference>
<dbReference type="InterPro" id="IPR040167">
    <property type="entry name" value="TF_CP2-like"/>
</dbReference>
<evidence type="ECO:0000256" key="2">
    <source>
        <dbReference type="ARBA" id="ARBA00023015"/>
    </source>
</evidence>
<protein>
    <submittedName>
        <fullName evidence="7">Grainyhead 2</fullName>
    </submittedName>
</protein>
<comment type="subcellular location">
    <subcellularLocation>
        <location evidence="1">Nucleus</location>
    </subcellularLocation>
</comment>
<comment type="caution">
    <text evidence="7">The sequence shown here is derived from an EMBL/GenBank/DDBJ whole genome shotgun (WGS) entry which is preliminary data.</text>
</comment>
<evidence type="ECO:0000256" key="3">
    <source>
        <dbReference type="ARBA" id="ARBA00023125"/>
    </source>
</evidence>
<evidence type="ECO:0000313" key="7">
    <source>
        <dbReference type="EMBL" id="KPA38048.1"/>
    </source>
</evidence>
<dbReference type="OrthoDB" id="7680836at2759"/>
<dbReference type="GO" id="GO:0001228">
    <property type="term" value="F:DNA-binding transcription activator activity, RNA polymerase II-specific"/>
    <property type="evidence" value="ECO:0007669"/>
    <property type="project" value="TreeGrafter"/>
</dbReference>
<organism evidence="7 8">
    <name type="scientific">Fusarium langsethiae</name>
    <dbReference type="NCBI Taxonomy" id="179993"/>
    <lineage>
        <taxon>Eukaryota</taxon>
        <taxon>Fungi</taxon>
        <taxon>Dikarya</taxon>
        <taxon>Ascomycota</taxon>
        <taxon>Pezizomycotina</taxon>
        <taxon>Sordariomycetes</taxon>
        <taxon>Hypocreomycetidae</taxon>
        <taxon>Hypocreales</taxon>
        <taxon>Nectriaceae</taxon>
        <taxon>Fusarium</taxon>
    </lineage>
</organism>
<dbReference type="PANTHER" id="PTHR11037:SF20">
    <property type="entry name" value="PROTEIN GRAINYHEAD"/>
    <property type="match status" value="1"/>
</dbReference>
<keyword evidence="8" id="KW-1185">Reference proteome</keyword>
<dbReference type="EMBL" id="JXCE01000324">
    <property type="protein sequence ID" value="KPA38048.1"/>
    <property type="molecule type" value="Genomic_DNA"/>
</dbReference>
<dbReference type="GO" id="GO:0005634">
    <property type="term" value="C:nucleus"/>
    <property type="evidence" value="ECO:0007669"/>
    <property type="project" value="UniProtKB-SubCell"/>
</dbReference>
<accession>A0A0M9EQW7</accession>
<dbReference type="Pfam" id="PF25416">
    <property type="entry name" value="GRHL1_C"/>
    <property type="match status" value="1"/>
</dbReference>
<dbReference type="AlphaFoldDB" id="A0A0M9EQW7"/>
<sequence>MPVNFADLLGFLRTTTHLWKTPAVRFNFTSTDFSLIKGVKGFPIRLCAKTSFFSQHTTQPGLEFKSETCFCKIKLFSDHGAERKFSNDITQVTRSICKLERRIAEKESVLGHLGAQRQSVNASRSGHSQLRNWAQENNPKRHWPLVKYTHRGHTASASLVKDYRRQLQSLRDMFISTCPVSTLYLSVEERDDPDSFSVLLADVLYPVARSKDCNGLNLQARSIQSHTAGSISTYLTTPISLTPRACEMGSSGQQQEFKLLRNDATPPKTPTPPQKIRRIESNGGSSEWINVLDVDPWYTPPGKRELQNSTCLYVLCRSRGLSREQNYHRAIYIQEYTSKEMESRIASKWYLDPSKIRRTVYSIHGGFEKDMDDDVVRKLRYGQEMTLEIEGLPQEYAETNRESEMIFDLINITPERIMDRPTDGIVLRLAL</sequence>
<keyword evidence="4" id="KW-0804">Transcription</keyword>
<evidence type="ECO:0000313" key="8">
    <source>
        <dbReference type="Proteomes" id="UP000037904"/>
    </source>
</evidence>
<dbReference type="InterPro" id="IPR057520">
    <property type="entry name" value="GRHL1/CP2_C"/>
</dbReference>
<name>A0A0M9EQW7_FUSLA</name>